<dbReference type="Pfam" id="PF03629">
    <property type="entry name" value="SASA"/>
    <property type="match status" value="1"/>
</dbReference>
<dbReference type="SUPFAM" id="SSF52266">
    <property type="entry name" value="SGNH hydrolase"/>
    <property type="match status" value="1"/>
</dbReference>
<dbReference type="InterPro" id="IPR052940">
    <property type="entry name" value="Carb_Esterase_6"/>
</dbReference>
<dbReference type="OrthoDB" id="209830at2"/>
<reference evidence="3 4" key="1">
    <citation type="submission" date="2018-07" db="EMBL/GenBank/DDBJ databases">
        <title>Comparative genomes isolates from brazilian mangrove.</title>
        <authorList>
            <person name="De Araujo J.E."/>
            <person name="Taketani R.G."/>
            <person name="Silva M.C.P."/>
            <person name="Lourenco M.V."/>
            <person name="Oliveira V.M."/>
            <person name="Andreote F.D."/>
        </authorList>
    </citation>
    <scope>NUCLEOTIDE SEQUENCE [LARGE SCALE GENOMIC DNA]</scope>
    <source>
        <strain evidence="3 4">HEX PRIS-MGV</strain>
    </source>
</reference>
<protein>
    <submittedName>
        <fullName evidence="3">Sialate O-acetylesterase</fullName>
    </submittedName>
</protein>
<keyword evidence="1" id="KW-0378">Hydrolase</keyword>
<dbReference type="GO" id="GO:0016788">
    <property type="term" value="F:hydrolase activity, acting on ester bonds"/>
    <property type="evidence" value="ECO:0007669"/>
    <property type="project" value="UniProtKB-ARBA"/>
</dbReference>
<dbReference type="Gene3D" id="3.40.50.1110">
    <property type="entry name" value="SGNH hydrolase"/>
    <property type="match status" value="1"/>
</dbReference>
<dbReference type="InterPro" id="IPR005181">
    <property type="entry name" value="SASA"/>
</dbReference>
<comment type="caution">
    <text evidence="3">The sequence shown here is derived from an EMBL/GenBank/DDBJ whole genome shotgun (WGS) entry which is preliminary data.</text>
</comment>
<gene>
    <name evidence="3" type="ORF">DTL42_18155</name>
</gene>
<evidence type="ECO:0000259" key="2">
    <source>
        <dbReference type="Pfam" id="PF03629"/>
    </source>
</evidence>
<dbReference type="PANTHER" id="PTHR31988:SF19">
    <property type="entry name" value="9-O-ACETYL-N-ACETYLNEURAMINIC ACID DEACETYLASE-RELATED"/>
    <property type="match status" value="1"/>
</dbReference>
<sequence>MEGKASNELLEYQATNDPTKAIYAPFRQDGKWIERDDVLIKFLNRQGPLTIGYGSPNKTGLELAFGFAMGEAYDEPVLLIKTAWGGHSLYQKFRPPSAGMPSEEVLAEELEQAKKRVRNNNEKRNRNDPLPTMEDIKAEYGISYKAMMEDVDTTLKNAGELFPELKGKQPHIAGFVWFQGFNDMFGDHAPKEYEQNLKHLIHDVRAAWHSPNLPVVIGALGQNGSSEPQPNMKKIQDAQLAMNEVPEFAGNVKTIRTDVLVDKTAEELFPDWEDHREAWQKVGSDRAYHYFGSGIWYNRIGQKLAETMLELKATKQ</sequence>
<dbReference type="PANTHER" id="PTHR31988">
    <property type="entry name" value="ESTERASE, PUTATIVE (DUF303)-RELATED"/>
    <property type="match status" value="1"/>
</dbReference>
<feature type="domain" description="Sialate O-acetylesterase" evidence="2">
    <location>
        <begin position="144"/>
        <end position="258"/>
    </location>
</feature>
<proteinExistence type="predicted"/>
<dbReference type="Proteomes" id="UP000253562">
    <property type="component" value="Unassembled WGS sequence"/>
</dbReference>
<name>A0A368KQJ1_9BACT</name>
<accession>A0A368KQJ1</accession>
<evidence type="ECO:0000313" key="3">
    <source>
        <dbReference type="EMBL" id="RCS44013.1"/>
    </source>
</evidence>
<dbReference type="EMBL" id="QPEX01000037">
    <property type="protein sequence ID" value="RCS44013.1"/>
    <property type="molecule type" value="Genomic_DNA"/>
</dbReference>
<evidence type="ECO:0000313" key="4">
    <source>
        <dbReference type="Proteomes" id="UP000253562"/>
    </source>
</evidence>
<dbReference type="InterPro" id="IPR036514">
    <property type="entry name" value="SGNH_hydro_sf"/>
</dbReference>
<organism evidence="3 4">
    <name type="scientific">Bremerella cremea</name>
    <dbReference type="NCBI Taxonomy" id="1031537"/>
    <lineage>
        <taxon>Bacteria</taxon>
        <taxon>Pseudomonadati</taxon>
        <taxon>Planctomycetota</taxon>
        <taxon>Planctomycetia</taxon>
        <taxon>Pirellulales</taxon>
        <taxon>Pirellulaceae</taxon>
        <taxon>Bremerella</taxon>
    </lineage>
</organism>
<evidence type="ECO:0000256" key="1">
    <source>
        <dbReference type="ARBA" id="ARBA00022801"/>
    </source>
</evidence>
<dbReference type="AlphaFoldDB" id="A0A368KQJ1"/>